<dbReference type="KEGG" id="tbn:TBH_C2298"/>
<keyword evidence="3 4" id="KW-0326">Glycosidase</keyword>
<dbReference type="PROSITE" id="PS51764">
    <property type="entry name" value="GH26"/>
    <property type="match status" value="1"/>
</dbReference>
<dbReference type="EMBL" id="AP012273">
    <property type="protein sequence ID" value="BAO45209.1"/>
    <property type="molecule type" value="Genomic_DNA"/>
</dbReference>
<dbReference type="PANTHER" id="PTHR40079:SF4">
    <property type="entry name" value="GH26 DOMAIN-CONTAINING PROTEIN-RELATED"/>
    <property type="match status" value="1"/>
</dbReference>
<reference evidence="6 7" key="1">
    <citation type="journal article" date="2014" name="PLoS ONE">
        <title>Physiological and genomic features of a novel sulfur-oxidizing gammaproteobacterium belonging to a previously uncultivated symbiotic lineage isolated from a hydrothermal vent.</title>
        <authorList>
            <person name="Nunoura T."/>
            <person name="Takaki Y."/>
            <person name="Kazama H."/>
            <person name="Kakuta J."/>
            <person name="Shimamura S."/>
            <person name="Makita H."/>
            <person name="Hirai M."/>
            <person name="Miyazaki M."/>
            <person name="Takai K."/>
        </authorList>
    </citation>
    <scope>NUCLEOTIDE SEQUENCE [LARGE SCALE GENOMIC DNA]</scope>
    <source>
        <strain evidence="6 7">Hiromi1</strain>
    </source>
</reference>
<dbReference type="InterPro" id="IPR017853">
    <property type="entry name" value="GH"/>
</dbReference>
<evidence type="ECO:0000256" key="2">
    <source>
        <dbReference type="ARBA" id="ARBA00022801"/>
    </source>
</evidence>
<dbReference type="OrthoDB" id="9816550at2"/>
<organism evidence="6 7">
    <name type="scientific">Thiolapillus brandeum</name>
    <dbReference type="NCBI Taxonomy" id="1076588"/>
    <lineage>
        <taxon>Bacteria</taxon>
        <taxon>Pseudomonadati</taxon>
        <taxon>Pseudomonadota</taxon>
        <taxon>Gammaproteobacteria</taxon>
        <taxon>Chromatiales</taxon>
        <taxon>Sedimenticolaceae</taxon>
        <taxon>Thiolapillus</taxon>
    </lineage>
</organism>
<keyword evidence="2 4" id="KW-0378">Hydrolase</keyword>
<evidence type="ECO:0000313" key="6">
    <source>
        <dbReference type="EMBL" id="BAO45209.1"/>
    </source>
</evidence>
<feature type="active site" description="Proton donor" evidence="4">
    <location>
        <position position="213"/>
    </location>
</feature>
<dbReference type="PANTHER" id="PTHR40079">
    <property type="entry name" value="MANNAN ENDO-1,4-BETA-MANNOSIDASE E-RELATED"/>
    <property type="match status" value="1"/>
</dbReference>
<gene>
    <name evidence="6" type="ORF">TBH_C2298</name>
</gene>
<protein>
    <recommendedName>
        <fullName evidence="5">GH26 domain-containing protein</fullName>
    </recommendedName>
</protein>
<sequence length="355" mass="39865">MMSAILLVVLALFQQPRALPPEPAKAAWIENAFRVLESGRFSEVAAVSWWHENFDRSALRIDSSWGALRAYRNGVSSPGFVTRPRILGGKLAPPEEGIYHAAFADLGGTEDQVDARRIHDFETLAGKPMAWVYFSNNWYADIRFPINEVALINNMGKLPFIRMMPRSNFHEGGPDPVYTLQGIIDGAFDDELVQWGRDAAATGIPLLVEFGTEMNGDWFPWNGRYNGGAETGGYGDPGLADGPERFRDAYRHIIELCDAQGADNITWFFHVDAYGAPEADWNQPRNYYPGDQYIDWLGVSVYGPQEAGEEYQEFEEILGDVYPVLRSLADKPIAVLEFAVTELESRHRLPISPNW</sequence>
<evidence type="ECO:0000256" key="4">
    <source>
        <dbReference type="PROSITE-ProRule" id="PRU01100"/>
    </source>
</evidence>
<dbReference type="Proteomes" id="UP000031631">
    <property type="component" value="Chromosome"/>
</dbReference>
<proteinExistence type="inferred from homology"/>
<feature type="active site" description="Nucleophile" evidence="4">
    <location>
        <position position="337"/>
    </location>
</feature>
<name>A0A7U6GKH3_9GAMM</name>
<dbReference type="Pfam" id="PF02156">
    <property type="entry name" value="Glyco_hydro_26"/>
    <property type="match status" value="1"/>
</dbReference>
<dbReference type="Gene3D" id="3.20.20.80">
    <property type="entry name" value="Glycosidases"/>
    <property type="match status" value="1"/>
</dbReference>
<accession>A0A7U6GKH3</accession>
<feature type="domain" description="GH26" evidence="5">
    <location>
        <begin position="82"/>
        <end position="355"/>
    </location>
</feature>
<comment type="similarity">
    <text evidence="1 4">Belongs to the glycosyl hydrolase 26 family.</text>
</comment>
<dbReference type="InterPro" id="IPR000805">
    <property type="entry name" value="Glyco_hydro_26"/>
</dbReference>
<dbReference type="InterPro" id="IPR022790">
    <property type="entry name" value="GH26_dom"/>
</dbReference>
<dbReference type="RefSeq" id="WP_052470138.1">
    <property type="nucleotide sequence ID" value="NZ_AP012273.1"/>
</dbReference>
<evidence type="ECO:0000256" key="3">
    <source>
        <dbReference type="ARBA" id="ARBA00023295"/>
    </source>
</evidence>
<evidence type="ECO:0000313" key="7">
    <source>
        <dbReference type="Proteomes" id="UP000031631"/>
    </source>
</evidence>
<dbReference type="GO" id="GO:0016985">
    <property type="term" value="F:mannan endo-1,4-beta-mannosidase activity"/>
    <property type="evidence" value="ECO:0007669"/>
    <property type="project" value="InterPro"/>
</dbReference>
<evidence type="ECO:0000259" key="5">
    <source>
        <dbReference type="PROSITE" id="PS51764"/>
    </source>
</evidence>
<keyword evidence="7" id="KW-1185">Reference proteome</keyword>
<dbReference type="GO" id="GO:0006080">
    <property type="term" value="P:substituted mannan metabolic process"/>
    <property type="evidence" value="ECO:0007669"/>
    <property type="project" value="InterPro"/>
</dbReference>
<dbReference type="SUPFAM" id="SSF51445">
    <property type="entry name" value="(Trans)glycosidases"/>
    <property type="match status" value="1"/>
</dbReference>
<evidence type="ECO:0000256" key="1">
    <source>
        <dbReference type="ARBA" id="ARBA00007754"/>
    </source>
</evidence>
<dbReference type="AlphaFoldDB" id="A0A7U6GKH3"/>